<dbReference type="SUPFAM" id="SSF49401">
    <property type="entry name" value="Bacterial adhesins"/>
    <property type="match status" value="1"/>
</dbReference>
<feature type="chain" id="PRO_5010711110" evidence="5">
    <location>
        <begin position="23"/>
        <end position="309"/>
    </location>
</feature>
<dbReference type="InterPro" id="IPR050263">
    <property type="entry name" value="Bact_Fimbrial_Adh_Pro"/>
</dbReference>
<comment type="similarity">
    <text evidence="2">Belongs to the fimbrial protein family.</text>
</comment>
<dbReference type="AlphaFoldDB" id="A0A1V2JFF9"/>
<sequence>MKPTIKLVSLMLGIGMPIAAQATCPRYQNDTLTLNLPATIPVPDSLPVNGVIIRQAFNGAAPGWNTFCVLATRWVNGRYPNNHNQGVHPTEVPGVGVAVRMTMNGLGSALFTLHNLPQALVTGPVSSFTSAEATFYKIGPVTTGTVPPGYFFEQKWLKTSSTFRLQMGSAVRFVRPAATCDLATGDVNRTIPLPTVRVSAFNNANSAGASNFELSATCSNASSVTFRFTGAPAPGNASLFNNTGSAGGIALWLYSRTGGANQTISNNGTRTVAVSGNRAVLPLGAAYYKNGTVRQGTLASTTTVNITYN</sequence>
<dbReference type="PANTHER" id="PTHR33420:SF3">
    <property type="entry name" value="FIMBRIAL SUBUNIT ELFA"/>
    <property type="match status" value="1"/>
</dbReference>
<evidence type="ECO:0000313" key="6">
    <source>
        <dbReference type="EMBL" id="ONH44015.1"/>
    </source>
</evidence>
<dbReference type="GO" id="GO:0009289">
    <property type="term" value="C:pilus"/>
    <property type="evidence" value="ECO:0007669"/>
    <property type="project" value="UniProtKB-SubCell"/>
</dbReference>
<protein>
    <submittedName>
        <fullName evidence="6">Fimbrial protein</fullName>
    </submittedName>
</protein>
<reference evidence="6 7" key="1">
    <citation type="submission" date="2016-10" db="EMBL/GenBank/DDBJ databases">
        <title>Pseudomonas lactis sp. nov. and Pseudomonas paralactis sp. nov., isolated from bovine raw milk.</title>
        <authorList>
            <person name="Von Neubeck M."/>
            <person name="Huptas C."/>
            <person name="Glueck C."/>
            <person name="Krewinkel M."/>
            <person name="Stoeckel M."/>
            <person name="Stressler T."/>
            <person name="Fischer L."/>
            <person name="Hinrichs J."/>
            <person name="Scherer S."/>
            <person name="Wenning M."/>
        </authorList>
    </citation>
    <scope>NUCLEOTIDE SEQUENCE [LARGE SCALE GENOMIC DNA]</scope>
    <source>
        <strain evidence="6 7">DSM 18862</strain>
    </source>
</reference>
<dbReference type="EMBL" id="MNPV01000005">
    <property type="protein sequence ID" value="ONH44015.1"/>
    <property type="molecule type" value="Genomic_DNA"/>
</dbReference>
<evidence type="ECO:0000256" key="5">
    <source>
        <dbReference type="SAM" id="SignalP"/>
    </source>
</evidence>
<proteinExistence type="inferred from homology"/>
<dbReference type="OrthoDB" id="7010164at2"/>
<dbReference type="Gene3D" id="2.60.40.1090">
    <property type="entry name" value="Fimbrial-type adhesion domain"/>
    <property type="match status" value="1"/>
</dbReference>
<dbReference type="InterPro" id="IPR008966">
    <property type="entry name" value="Adhesion_dom_sf"/>
</dbReference>
<evidence type="ECO:0000313" key="7">
    <source>
        <dbReference type="Proteomes" id="UP000188559"/>
    </source>
</evidence>
<keyword evidence="7" id="KW-1185">Reference proteome</keyword>
<accession>A0A1V2JFF9</accession>
<dbReference type="Proteomes" id="UP000188559">
    <property type="component" value="Unassembled WGS sequence"/>
</dbReference>
<evidence type="ECO:0000256" key="1">
    <source>
        <dbReference type="ARBA" id="ARBA00004561"/>
    </source>
</evidence>
<keyword evidence="3 5" id="KW-0732">Signal</keyword>
<keyword evidence="4" id="KW-0281">Fimbrium</keyword>
<comment type="caution">
    <text evidence="6">The sequence shown here is derived from an EMBL/GenBank/DDBJ whole genome shotgun (WGS) entry which is preliminary data.</text>
</comment>
<feature type="signal peptide" evidence="5">
    <location>
        <begin position="1"/>
        <end position="22"/>
    </location>
</feature>
<dbReference type="GO" id="GO:0043709">
    <property type="term" value="P:cell adhesion involved in single-species biofilm formation"/>
    <property type="evidence" value="ECO:0007669"/>
    <property type="project" value="TreeGrafter"/>
</dbReference>
<evidence type="ECO:0000256" key="2">
    <source>
        <dbReference type="ARBA" id="ARBA00006671"/>
    </source>
</evidence>
<dbReference type="InterPro" id="IPR036937">
    <property type="entry name" value="Adhesion_dom_fimbrial_sf"/>
</dbReference>
<dbReference type="Gene3D" id="2.60.40.3310">
    <property type="match status" value="1"/>
</dbReference>
<evidence type="ECO:0000256" key="3">
    <source>
        <dbReference type="ARBA" id="ARBA00022729"/>
    </source>
</evidence>
<name>A0A1V2JFF9_PSEAZ</name>
<comment type="subcellular location">
    <subcellularLocation>
        <location evidence="1">Fimbrium</location>
    </subcellularLocation>
</comment>
<dbReference type="PANTHER" id="PTHR33420">
    <property type="entry name" value="FIMBRIAL SUBUNIT ELFA-RELATED"/>
    <property type="match status" value="1"/>
</dbReference>
<evidence type="ECO:0000256" key="4">
    <source>
        <dbReference type="ARBA" id="ARBA00023263"/>
    </source>
</evidence>
<gene>
    <name evidence="6" type="ORF">BLL37_18185</name>
</gene>
<organism evidence="6 7">
    <name type="scientific">Pseudomonas azotoformans</name>
    <dbReference type="NCBI Taxonomy" id="47878"/>
    <lineage>
        <taxon>Bacteria</taxon>
        <taxon>Pseudomonadati</taxon>
        <taxon>Pseudomonadota</taxon>
        <taxon>Gammaproteobacteria</taxon>
        <taxon>Pseudomonadales</taxon>
        <taxon>Pseudomonadaceae</taxon>
        <taxon>Pseudomonas</taxon>
    </lineage>
</organism>